<dbReference type="EMBL" id="JAJAUY010000188">
    <property type="protein sequence ID" value="MCB5183213.1"/>
    <property type="molecule type" value="Genomic_DNA"/>
</dbReference>
<evidence type="ECO:0000313" key="2">
    <source>
        <dbReference type="EMBL" id="MCB5183213.1"/>
    </source>
</evidence>
<dbReference type="Pfam" id="PF00582">
    <property type="entry name" value="Usp"/>
    <property type="match status" value="1"/>
</dbReference>
<gene>
    <name evidence="2" type="ORF">LG632_28140</name>
</gene>
<name>A0ABS8BFB6_9ACTN</name>
<dbReference type="Gene3D" id="3.40.50.12370">
    <property type="match status" value="1"/>
</dbReference>
<evidence type="ECO:0000313" key="3">
    <source>
        <dbReference type="Proteomes" id="UP001199054"/>
    </source>
</evidence>
<evidence type="ECO:0000259" key="1">
    <source>
        <dbReference type="Pfam" id="PF00582"/>
    </source>
</evidence>
<proteinExistence type="predicted"/>
<protein>
    <submittedName>
        <fullName evidence="2">Universal stress protein</fullName>
    </submittedName>
</protein>
<dbReference type="InterPro" id="IPR006016">
    <property type="entry name" value="UspA"/>
</dbReference>
<sequence>MTVIVWIVEGTWPACVDAARAHAPQGADVVLLHVTDLEAPGVAHGAYAGLLGRAGPERDPGTRMEHLAAAAGERLLAAAAERLGRPCTRQDRSGRVEREVVAAAEGADLLVLARDGDRTHLGPRSLGPRSRFVVDHAPCPVLLVWPQTAPGTAAVPPPPRPPHPPHRG</sequence>
<accession>A0ABS8BFB6</accession>
<dbReference type="SUPFAM" id="SSF52402">
    <property type="entry name" value="Adenine nucleotide alpha hydrolases-like"/>
    <property type="match status" value="1"/>
</dbReference>
<dbReference type="Proteomes" id="UP001199054">
    <property type="component" value="Unassembled WGS sequence"/>
</dbReference>
<organism evidence="2 3">
    <name type="scientific">Streptomyces antimicrobicus</name>
    <dbReference type="NCBI Taxonomy" id="2883108"/>
    <lineage>
        <taxon>Bacteria</taxon>
        <taxon>Bacillati</taxon>
        <taxon>Actinomycetota</taxon>
        <taxon>Actinomycetes</taxon>
        <taxon>Kitasatosporales</taxon>
        <taxon>Streptomycetaceae</taxon>
        <taxon>Streptomyces</taxon>
    </lineage>
</organism>
<reference evidence="2 3" key="1">
    <citation type="submission" date="2021-10" db="EMBL/GenBank/DDBJ databases">
        <title>Streptomyces sp. strain SMC 277, a novel streptomycete isolated from soil.</title>
        <authorList>
            <person name="Chanama M."/>
        </authorList>
    </citation>
    <scope>NUCLEOTIDE SEQUENCE [LARGE SCALE GENOMIC DNA]</scope>
    <source>
        <strain evidence="2 3">SMC 277</strain>
    </source>
</reference>
<keyword evidence="3" id="KW-1185">Reference proteome</keyword>
<comment type="caution">
    <text evidence="2">The sequence shown here is derived from an EMBL/GenBank/DDBJ whole genome shotgun (WGS) entry which is preliminary data.</text>
</comment>
<feature type="domain" description="UspA" evidence="1">
    <location>
        <begin position="18"/>
        <end position="144"/>
    </location>
</feature>
<dbReference type="CDD" id="cd00293">
    <property type="entry name" value="USP-like"/>
    <property type="match status" value="1"/>
</dbReference>
<dbReference type="RefSeq" id="WP_226730459.1">
    <property type="nucleotide sequence ID" value="NZ_JAJAUY010000188.1"/>
</dbReference>